<dbReference type="Proteomes" id="UP000664417">
    <property type="component" value="Unassembled WGS sequence"/>
</dbReference>
<dbReference type="RefSeq" id="WP_207860502.1">
    <property type="nucleotide sequence ID" value="NZ_JAFREP010000018.1"/>
</dbReference>
<keyword evidence="3" id="KW-1185">Reference proteome</keyword>
<evidence type="ECO:0000259" key="1">
    <source>
        <dbReference type="Pfam" id="PF04754"/>
    </source>
</evidence>
<proteinExistence type="predicted"/>
<gene>
    <name evidence="2" type="ORF">J3U88_18870</name>
</gene>
<name>A0A8J7QA14_9BACT</name>
<dbReference type="Pfam" id="PF04754">
    <property type="entry name" value="Transposase_31"/>
    <property type="match status" value="1"/>
</dbReference>
<sequence length="337" mass="39337">MKKKHDRFFREAFSDVRVAHDAMCQLLPGQVKACLDLAGVRLEKTAFIDESGVESVADVLLSAAYRGQTNGRCYLLIEHQRKERRDMAWRCFDLTAKVFRHHLKQQPNPGGKLPLVFTAVVYNGVRKWTSSLDLADHLDVPPEISQKTFYHQPTLIDLRETKDEELKRHGLFGLTNYLLKHVDDANLSQQLELLVERLAIIPTDRNGLLYLELALHYLISAGNLDPVRHEFMAKIRNLHDQKTKEQFMPRFMTIEMGWERDFLYKHHPELITKAREQVRREEMDDLRAQAIRELREEIRLEHAQKMLNAGIERSVISKIVNVDEEIIECIELGRLRL</sequence>
<accession>A0A8J7QA14</accession>
<dbReference type="PANTHER" id="PTHR34611:SF2">
    <property type="entry name" value="INACTIVE RECOMBINATION-PROMOTING NUCLEASE-LIKE PROTEIN RPNE-RELATED"/>
    <property type="match status" value="1"/>
</dbReference>
<evidence type="ECO:0000313" key="2">
    <source>
        <dbReference type="EMBL" id="MBO1320547.1"/>
    </source>
</evidence>
<reference evidence="2" key="1">
    <citation type="submission" date="2021-03" db="EMBL/GenBank/DDBJ databases">
        <authorList>
            <person name="Wang G."/>
        </authorList>
    </citation>
    <scope>NUCLEOTIDE SEQUENCE</scope>
    <source>
        <strain evidence="2">KCTC 12899</strain>
    </source>
</reference>
<dbReference type="GO" id="GO:0006310">
    <property type="term" value="P:DNA recombination"/>
    <property type="evidence" value="ECO:0007669"/>
    <property type="project" value="TreeGrafter"/>
</dbReference>
<feature type="domain" description="Transposase (putative) YhgA-like" evidence="1">
    <location>
        <begin position="4"/>
        <end position="201"/>
    </location>
</feature>
<protein>
    <submittedName>
        <fullName evidence="2">Rpn family recombination-promoting nuclease/putative transposase</fullName>
    </submittedName>
</protein>
<dbReference type="AlphaFoldDB" id="A0A8J7QA14"/>
<dbReference type="PANTHER" id="PTHR34611">
    <property type="match status" value="1"/>
</dbReference>
<organism evidence="2 3">
    <name type="scientific">Acanthopleuribacter pedis</name>
    <dbReference type="NCBI Taxonomy" id="442870"/>
    <lineage>
        <taxon>Bacteria</taxon>
        <taxon>Pseudomonadati</taxon>
        <taxon>Acidobacteriota</taxon>
        <taxon>Holophagae</taxon>
        <taxon>Acanthopleuribacterales</taxon>
        <taxon>Acanthopleuribacteraceae</taxon>
        <taxon>Acanthopleuribacter</taxon>
    </lineage>
</organism>
<comment type="caution">
    <text evidence="2">The sequence shown here is derived from an EMBL/GenBank/DDBJ whole genome shotgun (WGS) entry which is preliminary data.</text>
</comment>
<dbReference type="GO" id="GO:1990238">
    <property type="term" value="F:double-stranded DNA endonuclease activity"/>
    <property type="evidence" value="ECO:0007669"/>
    <property type="project" value="TreeGrafter"/>
</dbReference>
<dbReference type="InterPro" id="IPR051699">
    <property type="entry name" value="Rpn/YhgA-like_nuclease"/>
</dbReference>
<dbReference type="InterPro" id="IPR006842">
    <property type="entry name" value="Transposase_31"/>
</dbReference>
<evidence type="ECO:0000313" key="3">
    <source>
        <dbReference type="Proteomes" id="UP000664417"/>
    </source>
</evidence>
<dbReference type="EMBL" id="JAFREP010000018">
    <property type="protein sequence ID" value="MBO1320547.1"/>
    <property type="molecule type" value="Genomic_DNA"/>
</dbReference>